<feature type="region of interest" description="Disordered" evidence="4">
    <location>
        <begin position="559"/>
        <end position="613"/>
    </location>
</feature>
<dbReference type="SUPFAM" id="SSF52540">
    <property type="entry name" value="P-loop containing nucleoside triphosphate hydrolases"/>
    <property type="match status" value="1"/>
</dbReference>
<dbReference type="GO" id="GO:0005524">
    <property type="term" value="F:ATP binding"/>
    <property type="evidence" value="ECO:0007669"/>
    <property type="project" value="UniProtKB-KW"/>
</dbReference>
<dbReference type="CDD" id="cd00009">
    <property type="entry name" value="AAA"/>
    <property type="match status" value="1"/>
</dbReference>
<name>A0AAE0TNJ1_9PEZI</name>
<evidence type="ECO:0000313" key="5">
    <source>
        <dbReference type="EMBL" id="KAK3670517.1"/>
    </source>
</evidence>
<evidence type="ECO:0008006" key="7">
    <source>
        <dbReference type="Google" id="ProtNLM"/>
    </source>
</evidence>
<feature type="compositionally biased region" description="Basic and acidic residues" evidence="4">
    <location>
        <begin position="699"/>
        <end position="718"/>
    </location>
</feature>
<evidence type="ECO:0000256" key="1">
    <source>
        <dbReference type="ARBA" id="ARBA00010322"/>
    </source>
</evidence>
<keyword evidence="2" id="KW-0547">Nucleotide-binding</keyword>
<keyword evidence="3" id="KW-0067">ATP-binding</keyword>
<evidence type="ECO:0000256" key="3">
    <source>
        <dbReference type="ARBA" id="ARBA00022840"/>
    </source>
</evidence>
<comment type="similarity">
    <text evidence="1">Belongs to the AFG1 ATPase family.</text>
</comment>
<evidence type="ECO:0000256" key="4">
    <source>
        <dbReference type="SAM" id="MobiDB-lite"/>
    </source>
</evidence>
<dbReference type="InterPro" id="IPR027417">
    <property type="entry name" value="P-loop_NTPase"/>
</dbReference>
<dbReference type="Gene3D" id="3.40.50.300">
    <property type="entry name" value="P-loop containing nucleotide triphosphate hydrolases"/>
    <property type="match status" value="1"/>
</dbReference>
<dbReference type="GO" id="GO:0016887">
    <property type="term" value="F:ATP hydrolysis activity"/>
    <property type="evidence" value="ECO:0007669"/>
    <property type="project" value="InterPro"/>
</dbReference>
<dbReference type="InterPro" id="IPR005654">
    <property type="entry name" value="ATPase_AFG1-like"/>
</dbReference>
<feature type="compositionally biased region" description="Basic and acidic residues" evidence="4">
    <location>
        <begin position="585"/>
        <end position="597"/>
    </location>
</feature>
<comment type="caution">
    <text evidence="5">The sequence shown here is derived from an EMBL/GenBank/DDBJ whole genome shotgun (WGS) entry which is preliminary data.</text>
</comment>
<dbReference type="PANTHER" id="PTHR12169:SF2">
    <property type="entry name" value="AFG1P"/>
    <property type="match status" value="1"/>
</dbReference>
<dbReference type="GO" id="GO:0005739">
    <property type="term" value="C:mitochondrion"/>
    <property type="evidence" value="ECO:0007669"/>
    <property type="project" value="TreeGrafter"/>
</dbReference>
<reference evidence="5" key="1">
    <citation type="submission" date="2023-07" db="EMBL/GenBank/DDBJ databases">
        <title>Black Yeasts Isolated from many extreme environments.</title>
        <authorList>
            <person name="Coleine C."/>
            <person name="Stajich J.E."/>
            <person name="Selbmann L."/>
        </authorList>
    </citation>
    <scope>NUCLEOTIDE SEQUENCE</scope>
    <source>
        <strain evidence="5">CCFEE 5485</strain>
    </source>
</reference>
<dbReference type="NCBIfam" id="NF040713">
    <property type="entry name" value="ZapE"/>
    <property type="match status" value="1"/>
</dbReference>
<protein>
    <recommendedName>
        <fullName evidence="7">AAA+ ATPase domain-containing protein</fullName>
    </recommendedName>
</protein>
<gene>
    <name evidence="5" type="ORF">LTR78_009621</name>
</gene>
<feature type="compositionally biased region" description="Basic and acidic residues" evidence="4">
    <location>
        <begin position="559"/>
        <end position="572"/>
    </location>
</feature>
<proteinExistence type="inferred from homology"/>
<evidence type="ECO:0000313" key="6">
    <source>
        <dbReference type="Proteomes" id="UP001274830"/>
    </source>
</evidence>
<dbReference type="AlphaFoldDB" id="A0AAE0TNJ1"/>
<dbReference type="PANTHER" id="PTHR12169">
    <property type="entry name" value="ATPASE N2B"/>
    <property type="match status" value="1"/>
</dbReference>
<keyword evidence="6" id="KW-1185">Reference proteome</keyword>
<sequence length="772" mass="86390">MATAAATSLSITNPLVKYRALVATQQVVPDQSQFRLAIHLQKLYDRLKDYEPQVEYSTRLDQISQAVRAQQSAGLPVNSEDVPTPSARTTRQSTWRSFWAAKEKRDSLALTRRLTNHEAAMQLSSPKGLMVHGEVGTGKSMLIDLFADCLPNRKKRRSHFNTFMLETLAKLEAFRRDREISRQAASIAIEDDYSLLWLAKDMVQSHPILFLDEFQMPDRAASKILTNLMTSFFHLGGVLVATSNRMPEELAKAAGMDLPAPAPSRLQSLGRQFWSRRKSKSDALFGGENEFSAFLDVLKARCEVWEMNGGKDYRRIENGSIAPVKLEDVERVLEEWREDEHRDLQHGAGMAGWPVADLETEQAEVATIKSPRFYNTVAEEDSTIAVAISSATGETHLDNTPWQPTTLKVYGRTITIPYTYNGTLKWTFDDLCKGSFGPADYITLASTFHTLILTDVPILTFVMKNEARRFITLLDALYECRCKLYIHAAAGPDDLFFPDKDGAEEEGDSVYSETISEVYQDATAPFRPNILGTNPNYAEPDPEPDYTHARLAGLLNAHQLEDDPPNKPERKGGAFSRSFGGTDGEIERGPIDPDEVRYSAPSTRGPDFGKTSKFTGEDEMFAYKRAQSRLWEMCGAKWWAREEEGWHRPLPVEVRMWEKTVLEQQSAAAAATAAAMSMPVGVAGTMTPTDIGMGPAIEDSSRDSRSFRRREEGSKIVEEENTSPWRNSKEPPPRFSLSHIWGTTRWGPKAGAWGQGVEGLKAREKKRGGEGK</sequence>
<dbReference type="Proteomes" id="UP001274830">
    <property type="component" value="Unassembled WGS sequence"/>
</dbReference>
<dbReference type="EMBL" id="JAUTXT010000055">
    <property type="protein sequence ID" value="KAK3670517.1"/>
    <property type="molecule type" value="Genomic_DNA"/>
</dbReference>
<dbReference type="Pfam" id="PF03969">
    <property type="entry name" value="AFG1_ATPase"/>
    <property type="match status" value="2"/>
</dbReference>
<feature type="region of interest" description="Disordered" evidence="4">
    <location>
        <begin position="688"/>
        <end position="772"/>
    </location>
</feature>
<organism evidence="5 6">
    <name type="scientific">Recurvomyces mirabilis</name>
    <dbReference type="NCBI Taxonomy" id="574656"/>
    <lineage>
        <taxon>Eukaryota</taxon>
        <taxon>Fungi</taxon>
        <taxon>Dikarya</taxon>
        <taxon>Ascomycota</taxon>
        <taxon>Pezizomycotina</taxon>
        <taxon>Dothideomycetes</taxon>
        <taxon>Dothideomycetidae</taxon>
        <taxon>Mycosphaerellales</taxon>
        <taxon>Teratosphaeriaceae</taxon>
        <taxon>Recurvomyces</taxon>
    </lineage>
</organism>
<accession>A0AAE0TNJ1</accession>
<evidence type="ECO:0000256" key="2">
    <source>
        <dbReference type="ARBA" id="ARBA00022741"/>
    </source>
</evidence>